<sequence length="264" mass="28210">MTRKQLPIALTIAGSDSGGGAGIQADLKTFAALGVHGTSAITCITAQNPKRLLGIEACSPGIVRQQMEAVFEELPPGAAKTGMLYSEEIIKSVAGFFKSKRQTPLVVDPVMISTSGKRLLKPTAMRALQEKLLPLATLVTPNLDEANVLLGKAPDSIEDMRGAARELHKRFGCAWLMKGGHLKGAKEAADVFFDGKEELLLTSRFVKGVSTHGTGCTYSAAITAYLALGLELSEAVTMAKHYISESIAKSDRVANHFVLNTVWR</sequence>
<dbReference type="FunFam" id="3.40.1190.20:FF:000003">
    <property type="entry name" value="Phosphomethylpyrimidine kinase ThiD"/>
    <property type="match status" value="1"/>
</dbReference>
<dbReference type="Gene3D" id="3.40.1190.20">
    <property type="match status" value="1"/>
</dbReference>
<comment type="caution">
    <text evidence="8">The sequence shown here is derived from an EMBL/GenBank/DDBJ whole genome shotgun (WGS) entry which is preliminary data.</text>
</comment>
<dbReference type="Pfam" id="PF08543">
    <property type="entry name" value="Phos_pyr_kin"/>
    <property type="match status" value="1"/>
</dbReference>
<evidence type="ECO:0000256" key="6">
    <source>
        <dbReference type="ARBA" id="ARBA00022840"/>
    </source>
</evidence>
<dbReference type="GO" id="GO:0009228">
    <property type="term" value="P:thiamine biosynthetic process"/>
    <property type="evidence" value="ECO:0007669"/>
    <property type="project" value="InterPro"/>
</dbReference>
<comment type="pathway">
    <text evidence="1">Cofactor biosynthesis; thiamine diphosphate biosynthesis.</text>
</comment>
<dbReference type="InterPro" id="IPR004399">
    <property type="entry name" value="HMP/HMP-P_kinase_dom"/>
</dbReference>
<keyword evidence="9" id="KW-1185">Reference proteome</keyword>
<evidence type="ECO:0000256" key="3">
    <source>
        <dbReference type="ARBA" id="ARBA00022679"/>
    </source>
</evidence>
<evidence type="ECO:0000256" key="5">
    <source>
        <dbReference type="ARBA" id="ARBA00022777"/>
    </source>
</evidence>
<dbReference type="SUPFAM" id="SSF53613">
    <property type="entry name" value="Ribokinase-like"/>
    <property type="match status" value="1"/>
</dbReference>
<keyword evidence="4" id="KW-0547">Nucleotide-binding</keyword>
<evidence type="ECO:0000313" key="9">
    <source>
        <dbReference type="Proteomes" id="UP000003688"/>
    </source>
</evidence>
<dbReference type="Proteomes" id="UP000003688">
    <property type="component" value="Unassembled WGS sequence"/>
</dbReference>
<dbReference type="CDD" id="cd01169">
    <property type="entry name" value="HMPP_kinase"/>
    <property type="match status" value="1"/>
</dbReference>
<feature type="domain" description="Pyridoxamine kinase/Phosphomethylpyrimidine kinase" evidence="7">
    <location>
        <begin position="16"/>
        <end position="253"/>
    </location>
</feature>
<dbReference type="NCBIfam" id="TIGR00097">
    <property type="entry name" value="HMP-P_kinase"/>
    <property type="match status" value="1"/>
</dbReference>
<accession>B9XCM9</accession>
<dbReference type="InterPro" id="IPR029056">
    <property type="entry name" value="Ribokinase-like"/>
</dbReference>
<evidence type="ECO:0000256" key="1">
    <source>
        <dbReference type="ARBA" id="ARBA00004948"/>
    </source>
</evidence>
<dbReference type="GO" id="GO:0008902">
    <property type="term" value="F:hydroxymethylpyrimidine kinase activity"/>
    <property type="evidence" value="ECO:0007669"/>
    <property type="project" value="UniProtKB-EC"/>
</dbReference>
<dbReference type="RefSeq" id="WP_007413577.1">
    <property type="nucleotide sequence ID" value="NZ_ABOX02000004.1"/>
</dbReference>
<evidence type="ECO:0000259" key="7">
    <source>
        <dbReference type="Pfam" id="PF08543"/>
    </source>
</evidence>
<evidence type="ECO:0000256" key="2">
    <source>
        <dbReference type="ARBA" id="ARBA00012135"/>
    </source>
</evidence>
<dbReference type="GO" id="GO:0008972">
    <property type="term" value="F:phosphomethylpyrimidine kinase activity"/>
    <property type="evidence" value="ECO:0007669"/>
    <property type="project" value="InterPro"/>
</dbReference>
<dbReference type="InterPro" id="IPR013749">
    <property type="entry name" value="PM/HMP-P_kinase-1"/>
</dbReference>
<organism evidence="8 9">
    <name type="scientific">Pedosphaera parvula (strain Ellin514)</name>
    <dbReference type="NCBI Taxonomy" id="320771"/>
    <lineage>
        <taxon>Bacteria</taxon>
        <taxon>Pseudomonadati</taxon>
        <taxon>Verrucomicrobiota</taxon>
        <taxon>Pedosphaerae</taxon>
        <taxon>Pedosphaerales</taxon>
        <taxon>Pedosphaeraceae</taxon>
        <taxon>Pedosphaera</taxon>
    </lineage>
</organism>
<keyword evidence="5 8" id="KW-0418">Kinase</keyword>
<keyword evidence="3 8" id="KW-0808">Transferase</keyword>
<dbReference type="EMBL" id="ABOX02000004">
    <property type="protein sequence ID" value="EEF62697.1"/>
    <property type="molecule type" value="Genomic_DNA"/>
</dbReference>
<gene>
    <name evidence="8" type="ORF">Cflav_PD5332</name>
</gene>
<dbReference type="STRING" id="320771.Cflav_PD5332"/>
<dbReference type="GO" id="GO:0005524">
    <property type="term" value="F:ATP binding"/>
    <property type="evidence" value="ECO:0007669"/>
    <property type="project" value="UniProtKB-KW"/>
</dbReference>
<evidence type="ECO:0000313" key="8">
    <source>
        <dbReference type="EMBL" id="EEF62697.1"/>
    </source>
</evidence>
<dbReference type="OrthoDB" id="9810880at2"/>
<name>B9XCM9_PEDPL</name>
<dbReference type="AlphaFoldDB" id="B9XCM9"/>
<protein>
    <recommendedName>
        <fullName evidence="2">hydroxymethylpyrimidine kinase</fullName>
        <ecNumber evidence="2">2.7.1.49</ecNumber>
    </recommendedName>
</protein>
<keyword evidence="6" id="KW-0067">ATP-binding</keyword>
<reference evidence="8 9" key="1">
    <citation type="journal article" date="2011" name="J. Bacteriol.">
        <title>Genome sequence of 'Pedosphaera parvula' Ellin514, an aerobic Verrucomicrobial isolate from pasture soil.</title>
        <authorList>
            <person name="Kant R."/>
            <person name="van Passel M.W."/>
            <person name="Sangwan P."/>
            <person name="Palva A."/>
            <person name="Lucas S."/>
            <person name="Copeland A."/>
            <person name="Lapidus A."/>
            <person name="Glavina Del Rio T."/>
            <person name="Dalin E."/>
            <person name="Tice H."/>
            <person name="Bruce D."/>
            <person name="Goodwin L."/>
            <person name="Pitluck S."/>
            <person name="Chertkov O."/>
            <person name="Larimer F.W."/>
            <person name="Land M.L."/>
            <person name="Hauser L."/>
            <person name="Brettin T.S."/>
            <person name="Detter J.C."/>
            <person name="Han S."/>
            <person name="de Vos W.M."/>
            <person name="Janssen P.H."/>
            <person name="Smidt H."/>
        </authorList>
    </citation>
    <scope>NUCLEOTIDE SEQUENCE [LARGE SCALE GENOMIC DNA]</scope>
    <source>
        <strain evidence="8 9">Ellin514</strain>
    </source>
</reference>
<proteinExistence type="predicted"/>
<dbReference type="EC" id="2.7.1.49" evidence="2"/>
<dbReference type="GO" id="GO:0005829">
    <property type="term" value="C:cytosol"/>
    <property type="evidence" value="ECO:0007669"/>
    <property type="project" value="TreeGrafter"/>
</dbReference>
<dbReference type="PANTHER" id="PTHR20858">
    <property type="entry name" value="PHOSPHOMETHYLPYRIMIDINE KINASE"/>
    <property type="match status" value="1"/>
</dbReference>
<evidence type="ECO:0000256" key="4">
    <source>
        <dbReference type="ARBA" id="ARBA00022741"/>
    </source>
</evidence>
<dbReference type="PANTHER" id="PTHR20858:SF17">
    <property type="entry name" value="HYDROXYMETHYLPYRIMIDINE_PHOSPHOMETHYLPYRIMIDINE KINASE THI20-RELATED"/>
    <property type="match status" value="1"/>
</dbReference>